<evidence type="ECO:0000256" key="9">
    <source>
        <dbReference type="ARBA" id="ARBA00049893"/>
    </source>
</evidence>
<dbReference type="EMBL" id="CAFBPU010000053">
    <property type="protein sequence ID" value="CAB5038373.1"/>
    <property type="molecule type" value="Genomic_DNA"/>
</dbReference>
<evidence type="ECO:0000256" key="4">
    <source>
        <dbReference type="ARBA" id="ARBA00022723"/>
    </source>
</evidence>
<evidence type="ECO:0000256" key="2">
    <source>
        <dbReference type="ARBA" id="ARBA00007353"/>
    </source>
</evidence>
<comment type="similarity">
    <text evidence="2">Belongs to the purine nucleoside phosphorylase YfiH/LACC1 family.</text>
</comment>
<dbReference type="GO" id="GO:0016787">
    <property type="term" value="F:hydrolase activity"/>
    <property type="evidence" value="ECO:0007669"/>
    <property type="project" value="UniProtKB-KW"/>
</dbReference>
<evidence type="ECO:0000256" key="6">
    <source>
        <dbReference type="ARBA" id="ARBA00022833"/>
    </source>
</evidence>
<reference evidence="10" key="1">
    <citation type="submission" date="2020-05" db="EMBL/GenBank/DDBJ databases">
        <authorList>
            <person name="Chiriac C."/>
            <person name="Salcher M."/>
            <person name="Ghai R."/>
            <person name="Kavagutti S V."/>
        </authorList>
    </citation>
    <scope>NUCLEOTIDE SEQUENCE</scope>
</reference>
<evidence type="ECO:0000256" key="3">
    <source>
        <dbReference type="ARBA" id="ARBA00022679"/>
    </source>
</evidence>
<comment type="catalytic activity">
    <reaction evidence="7">
        <text>adenosine + H2O + H(+) = inosine + NH4(+)</text>
        <dbReference type="Rhea" id="RHEA:24408"/>
        <dbReference type="ChEBI" id="CHEBI:15377"/>
        <dbReference type="ChEBI" id="CHEBI:15378"/>
        <dbReference type="ChEBI" id="CHEBI:16335"/>
        <dbReference type="ChEBI" id="CHEBI:17596"/>
        <dbReference type="ChEBI" id="CHEBI:28938"/>
        <dbReference type="EC" id="3.5.4.4"/>
    </reaction>
    <physiologicalReaction direction="left-to-right" evidence="7">
        <dbReference type="Rhea" id="RHEA:24409"/>
    </physiologicalReaction>
</comment>
<protein>
    <submittedName>
        <fullName evidence="10">Unannotated protein</fullName>
    </submittedName>
</protein>
<keyword evidence="4" id="KW-0479">Metal-binding</keyword>
<dbReference type="PANTHER" id="PTHR30616">
    <property type="entry name" value="UNCHARACTERIZED PROTEIN YFIH"/>
    <property type="match status" value="1"/>
</dbReference>
<comment type="catalytic activity">
    <reaction evidence="1">
        <text>inosine + phosphate = alpha-D-ribose 1-phosphate + hypoxanthine</text>
        <dbReference type="Rhea" id="RHEA:27646"/>
        <dbReference type="ChEBI" id="CHEBI:17368"/>
        <dbReference type="ChEBI" id="CHEBI:17596"/>
        <dbReference type="ChEBI" id="CHEBI:43474"/>
        <dbReference type="ChEBI" id="CHEBI:57720"/>
        <dbReference type="EC" id="2.4.2.1"/>
    </reaction>
    <physiologicalReaction direction="left-to-right" evidence="1">
        <dbReference type="Rhea" id="RHEA:27647"/>
    </physiologicalReaction>
</comment>
<dbReference type="AlphaFoldDB" id="A0A6J7SB02"/>
<dbReference type="CDD" id="cd16833">
    <property type="entry name" value="YfiH"/>
    <property type="match status" value="1"/>
</dbReference>
<keyword evidence="6" id="KW-0862">Zinc</keyword>
<accession>A0A6J7SB02</accession>
<dbReference type="Gene3D" id="3.60.140.10">
    <property type="entry name" value="CNF1/YfiH-like putative cysteine hydrolases"/>
    <property type="match status" value="1"/>
</dbReference>
<gene>
    <name evidence="10" type="ORF">UFOPK4150_02001</name>
</gene>
<evidence type="ECO:0000256" key="7">
    <source>
        <dbReference type="ARBA" id="ARBA00047989"/>
    </source>
</evidence>
<dbReference type="InterPro" id="IPR011324">
    <property type="entry name" value="Cytotoxic_necrot_fac-like_cat"/>
</dbReference>
<comment type="catalytic activity">
    <reaction evidence="9">
        <text>S-methyl-5'-thioadenosine + phosphate = 5-(methylsulfanyl)-alpha-D-ribose 1-phosphate + adenine</text>
        <dbReference type="Rhea" id="RHEA:11852"/>
        <dbReference type="ChEBI" id="CHEBI:16708"/>
        <dbReference type="ChEBI" id="CHEBI:17509"/>
        <dbReference type="ChEBI" id="CHEBI:43474"/>
        <dbReference type="ChEBI" id="CHEBI:58533"/>
        <dbReference type="EC" id="2.4.2.28"/>
    </reaction>
    <physiologicalReaction direction="left-to-right" evidence="9">
        <dbReference type="Rhea" id="RHEA:11853"/>
    </physiologicalReaction>
</comment>
<keyword evidence="5" id="KW-0378">Hydrolase</keyword>
<dbReference type="GO" id="GO:0005507">
    <property type="term" value="F:copper ion binding"/>
    <property type="evidence" value="ECO:0007669"/>
    <property type="project" value="TreeGrafter"/>
</dbReference>
<dbReference type="PANTHER" id="PTHR30616:SF2">
    <property type="entry name" value="PURINE NUCLEOSIDE PHOSPHORYLASE LACC1"/>
    <property type="match status" value="1"/>
</dbReference>
<dbReference type="InterPro" id="IPR038371">
    <property type="entry name" value="Cu_polyphenol_OxRdtase_sf"/>
</dbReference>
<dbReference type="GO" id="GO:0017061">
    <property type="term" value="F:S-methyl-5-thioadenosine phosphorylase activity"/>
    <property type="evidence" value="ECO:0007669"/>
    <property type="project" value="UniProtKB-EC"/>
</dbReference>
<dbReference type="SUPFAM" id="SSF64438">
    <property type="entry name" value="CNF1/YfiH-like putative cysteine hydrolases"/>
    <property type="match status" value="1"/>
</dbReference>
<evidence type="ECO:0000256" key="8">
    <source>
        <dbReference type="ARBA" id="ARBA00048968"/>
    </source>
</evidence>
<dbReference type="Pfam" id="PF02578">
    <property type="entry name" value="Cu-oxidase_4"/>
    <property type="match status" value="1"/>
</dbReference>
<sequence>MAIVTGELGPRVRWAFSDRDGGMSGAPYESSNLADHVGDEPEHVKANRAALAAAVGVEVAHVVSMAPVHGNDVGHVLGISAEPVPRVDALVTTVTGSALLVVAADCVPVLLGDSEAGVIAVVHAGWRGVLSDVVGTTIAAMVDLGAEPRRTRAVVGPAICGQCYDVPRDRFDLVVAEAPAAVAVASEGRPGLDLRAAVVERLRGLGVASSLHAGCTSESANLYSFRRDGLTGRHGGVITLLPVTVLS</sequence>
<keyword evidence="3" id="KW-0808">Transferase</keyword>
<organism evidence="10">
    <name type="scientific">freshwater metagenome</name>
    <dbReference type="NCBI Taxonomy" id="449393"/>
    <lineage>
        <taxon>unclassified sequences</taxon>
        <taxon>metagenomes</taxon>
        <taxon>ecological metagenomes</taxon>
    </lineage>
</organism>
<comment type="catalytic activity">
    <reaction evidence="8">
        <text>adenosine + phosphate = alpha-D-ribose 1-phosphate + adenine</text>
        <dbReference type="Rhea" id="RHEA:27642"/>
        <dbReference type="ChEBI" id="CHEBI:16335"/>
        <dbReference type="ChEBI" id="CHEBI:16708"/>
        <dbReference type="ChEBI" id="CHEBI:43474"/>
        <dbReference type="ChEBI" id="CHEBI:57720"/>
        <dbReference type="EC" id="2.4.2.1"/>
    </reaction>
    <physiologicalReaction direction="left-to-right" evidence="8">
        <dbReference type="Rhea" id="RHEA:27643"/>
    </physiologicalReaction>
</comment>
<evidence type="ECO:0000313" key="10">
    <source>
        <dbReference type="EMBL" id="CAB5038373.1"/>
    </source>
</evidence>
<evidence type="ECO:0000256" key="5">
    <source>
        <dbReference type="ARBA" id="ARBA00022801"/>
    </source>
</evidence>
<dbReference type="InterPro" id="IPR003730">
    <property type="entry name" value="Cu_polyphenol_OxRdtase"/>
</dbReference>
<name>A0A6J7SB02_9ZZZZ</name>
<proteinExistence type="inferred from homology"/>
<dbReference type="NCBIfam" id="TIGR00726">
    <property type="entry name" value="peptidoglycan editing factor PgeF"/>
    <property type="match status" value="1"/>
</dbReference>
<evidence type="ECO:0000256" key="1">
    <source>
        <dbReference type="ARBA" id="ARBA00000553"/>
    </source>
</evidence>